<keyword evidence="4" id="KW-1185">Reference proteome</keyword>
<organism evidence="3 4">
    <name type="scientific">Siminovitchia thermophila</name>
    <dbReference type="NCBI Taxonomy" id="1245522"/>
    <lineage>
        <taxon>Bacteria</taxon>
        <taxon>Bacillati</taxon>
        <taxon>Bacillota</taxon>
        <taxon>Bacilli</taxon>
        <taxon>Bacillales</taxon>
        <taxon>Bacillaceae</taxon>
        <taxon>Siminovitchia</taxon>
    </lineage>
</organism>
<evidence type="ECO:0000313" key="4">
    <source>
        <dbReference type="Proteomes" id="UP000823485"/>
    </source>
</evidence>
<dbReference type="Pfam" id="PF14039">
    <property type="entry name" value="YusW"/>
    <property type="match status" value="1"/>
</dbReference>
<name>A0ABS2R6N4_9BACI</name>
<feature type="signal peptide" evidence="2">
    <location>
        <begin position="1"/>
        <end position="18"/>
    </location>
</feature>
<evidence type="ECO:0000256" key="1">
    <source>
        <dbReference type="SAM" id="MobiDB-lite"/>
    </source>
</evidence>
<protein>
    <recommendedName>
        <fullName evidence="5">YusW-like protein</fullName>
    </recommendedName>
</protein>
<sequence>MKKWFYVFLTSLSVFGMAACSDDPSIDNHPKEQLTQSANDKSANTNDDVVREDESGNNSDDGNVRAMDEQKMMEEIPFTKFSLEIDYAPDMQYDFEYEVNDNGASYRAELEDSVHDKKLKGKEAFQTLYTLMQDIHLDENTTKEEAMQQIFDTFQIDDNYTKFELDYVLKNGTKKEFEDRK</sequence>
<reference evidence="3 4" key="1">
    <citation type="submission" date="2021-01" db="EMBL/GenBank/DDBJ databases">
        <title>Genomic Encyclopedia of Type Strains, Phase IV (KMG-IV): sequencing the most valuable type-strain genomes for metagenomic binning, comparative biology and taxonomic classification.</title>
        <authorList>
            <person name="Goeker M."/>
        </authorList>
    </citation>
    <scope>NUCLEOTIDE SEQUENCE [LARGE SCALE GENOMIC DNA]</scope>
    <source>
        <strain evidence="3 4">DSM 105453</strain>
    </source>
</reference>
<feature type="compositionally biased region" description="Polar residues" evidence="1">
    <location>
        <begin position="33"/>
        <end position="47"/>
    </location>
</feature>
<keyword evidence="2" id="KW-0732">Signal</keyword>
<feature type="region of interest" description="Disordered" evidence="1">
    <location>
        <begin position="26"/>
        <end position="67"/>
    </location>
</feature>
<dbReference type="RefSeq" id="WP_171973818.1">
    <property type="nucleotide sequence ID" value="NZ_JAFBFH010000009.1"/>
</dbReference>
<dbReference type="EMBL" id="JAFBFH010000009">
    <property type="protein sequence ID" value="MBM7714789.1"/>
    <property type="molecule type" value="Genomic_DNA"/>
</dbReference>
<evidence type="ECO:0000256" key="2">
    <source>
        <dbReference type="SAM" id="SignalP"/>
    </source>
</evidence>
<feature type="chain" id="PRO_5045794960" description="YusW-like protein" evidence="2">
    <location>
        <begin position="19"/>
        <end position="181"/>
    </location>
</feature>
<evidence type="ECO:0000313" key="3">
    <source>
        <dbReference type="EMBL" id="MBM7714789.1"/>
    </source>
</evidence>
<dbReference type="PROSITE" id="PS51257">
    <property type="entry name" value="PROKAR_LIPOPROTEIN"/>
    <property type="match status" value="1"/>
</dbReference>
<dbReference type="InterPro" id="IPR025623">
    <property type="entry name" value="YusW"/>
</dbReference>
<dbReference type="Proteomes" id="UP000823485">
    <property type="component" value="Unassembled WGS sequence"/>
</dbReference>
<gene>
    <name evidence="3" type="ORF">JOC94_001761</name>
</gene>
<accession>A0ABS2R6N4</accession>
<proteinExistence type="predicted"/>
<evidence type="ECO:0008006" key="5">
    <source>
        <dbReference type="Google" id="ProtNLM"/>
    </source>
</evidence>
<comment type="caution">
    <text evidence="3">The sequence shown here is derived from an EMBL/GenBank/DDBJ whole genome shotgun (WGS) entry which is preliminary data.</text>
</comment>